<evidence type="ECO:0000256" key="12">
    <source>
        <dbReference type="RuleBase" id="RU000512"/>
    </source>
</evidence>
<dbReference type="PROSITE" id="PS00156">
    <property type="entry name" value="OMPDECASE"/>
    <property type="match status" value="1"/>
</dbReference>
<dbReference type="FunFam" id="3.20.20.70:FF:000015">
    <property type="entry name" value="Orotidine 5'-phosphate decarboxylase"/>
    <property type="match status" value="1"/>
</dbReference>
<sequence length="229" mass="24252">MPRLIVALDFDSAEKALAFTDCVDPTLCALKVGSELFTAAGPKLVEALVLRQFRVFLDLKWHDIPNTVASACRVAASLGVWMVNVHASGGLPMLMAAREALSGRDAPLLIAVTVLTSFDEAQLKATGCATNLTQQVLTLASLARDAGLDGVVSSALEAQSIKSACGSSFITVTPGIRLPEDEASDQRRIMTPEAAIAAGSDYLVMGRSITRSENPTLVLEKLRDITNIP</sequence>
<feature type="binding site" evidence="9 11">
    <location>
        <position position="206"/>
    </location>
    <ligand>
        <name>substrate</name>
    </ligand>
</feature>
<dbReference type="Pfam" id="PF00215">
    <property type="entry name" value="OMPdecase"/>
    <property type="match status" value="1"/>
</dbReference>
<feature type="binding site" evidence="9 11">
    <location>
        <position position="186"/>
    </location>
    <ligand>
        <name>substrate</name>
    </ligand>
</feature>
<comment type="pathway">
    <text evidence="2 9 12">Pyrimidine metabolism; UMP biosynthesis via de novo pathway; UMP from orotate: step 2/2.</text>
</comment>
<evidence type="ECO:0000256" key="10">
    <source>
        <dbReference type="PIRSR" id="PIRSR614732-1"/>
    </source>
</evidence>
<organism evidence="14 15">
    <name type="scientific">Legionella geestiana</name>
    <dbReference type="NCBI Taxonomy" id="45065"/>
    <lineage>
        <taxon>Bacteria</taxon>
        <taxon>Pseudomonadati</taxon>
        <taxon>Pseudomonadota</taxon>
        <taxon>Gammaproteobacteria</taxon>
        <taxon>Legionellales</taxon>
        <taxon>Legionellaceae</taxon>
        <taxon>Legionella</taxon>
    </lineage>
</organism>
<comment type="similarity">
    <text evidence="8 9">Belongs to the OMP decarboxylase family. Type 1 subfamily.</text>
</comment>
<dbReference type="InterPro" id="IPR011060">
    <property type="entry name" value="RibuloseP-bd_barrel"/>
</dbReference>
<feature type="domain" description="Orotidine 5'-phosphate decarboxylase" evidence="13">
    <location>
        <begin position="3"/>
        <end position="222"/>
    </location>
</feature>
<comment type="subunit">
    <text evidence="3 9">Homodimer.</text>
</comment>
<dbReference type="Proteomes" id="UP000054785">
    <property type="component" value="Unassembled WGS sequence"/>
</dbReference>
<protein>
    <recommendedName>
        <fullName evidence="9">Orotidine 5'-phosphate decarboxylase</fullName>
        <ecNumber evidence="9">4.1.1.23</ecNumber>
    </recommendedName>
    <alternativeName>
        <fullName evidence="9">OMP decarboxylase</fullName>
        <shortName evidence="9">OMPDCase</shortName>
        <shortName evidence="9">OMPdecase</shortName>
    </alternativeName>
</protein>
<dbReference type="AlphaFoldDB" id="A0A0W0TNK2"/>
<keyword evidence="5 9" id="KW-0665">Pyrimidine biosynthesis</keyword>
<dbReference type="SUPFAM" id="SSF51366">
    <property type="entry name" value="Ribulose-phoshate binding barrel"/>
    <property type="match status" value="1"/>
</dbReference>
<keyword evidence="6 9" id="KW-0456">Lyase</keyword>
<comment type="function">
    <text evidence="1 9">Catalyzes the decarboxylation of orotidine 5'-monophosphate (OMP) to uridine 5'-monophosphate (UMP).</text>
</comment>
<evidence type="ECO:0000313" key="14">
    <source>
        <dbReference type="EMBL" id="KTC97112.1"/>
    </source>
</evidence>
<dbReference type="HAMAP" id="MF_01200_B">
    <property type="entry name" value="OMPdecase_type1_B"/>
    <property type="match status" value="1"/>
</dbReference>
<evidence type="ECO:0000259" key="13">
    <source>
        <dbReference type="SMART" id="SM00934"/>
    </source>
</evidence>
<evidence type="ECO:0000256" key="9">
    <source>
        <dbReference type="HAMAP-Rule" id="MF_01200"/>
    </source>
</evidence>
<feature type="binding site" evidence="9 11">
    <location>
        <position position="207"/>
    </location>
    <ligand>
        <name>substrate</name>
    </ligand>
</feature>
<evidence type="ECO:0000256" key="4">
    <source>
        <dbReference type="ARBA" id="ARBA00022793"/>
    </source>
</evidence>
<evidence type="ECO:0000256" key="11">
    <source>
        <dbReference type="PIRSR" id="PIRSR614732-2"/>
    </source>
</evidence>
<dbReference type="PANTHER" id="PTHR32119:SF2">
    <property type="entry name" value="OROTIDINE 5'-PHOSPHATE DECARBOXYLASE"/>
    <property type="match status" value="1"/>
</dbReference>
<feature type="binding site" evidence="9 11">
    <location>
        <position position="116"/>
    </location>
    <ligand>
        <name>substrate</name>
    </ligand>
</feature>
<keyword evidence="15" id="KW-1185">Reference proteome</keyword>
<dbReference type="EC" id="4.1.1.23" evidence="9"/>
<comment type="caution">
    <text evidence="14">The sequence shown here is derived from an EMBL/GenBank/DDBJ whole genome shotgun (WGS) entry which is preliminary data.</text>
</comment>
<reference evidence="14 15" key="1">
    <citation type="submission" date="2015-11" db="EMBL/GenBank/DDBJ databases">
        <title>Genomic analysis of 38 Legionella species identifies large and diverse effector repertoires.</title>
        <authorList>
            <person name="Burstein D."/>
            <person name="Amaro F."/>
            <person name="Zusman T."/>
            <person name="Lifshitz Z."/>
            <person name="Cohen O."/>
            <person name="Gilbert J.A."/>
            <person name="Pupko T."/>
            <person name="Shuman H.A."/>
            <person name="Segal G."/>
        </authorList>
    </citation>
    <scope>NUCLEOTIDE SEQUENCE [LARGE SCALE GENOMIC DNA]</scope>
    <source>
        <strain evidence="14 15">ATCC 49504</strain>
    </source>
</reference>
<feature type="binding site" evidence="9 11">
    <location>
        <position position="9"/>
    </location>
    <ligand>
        <name>substrate</name>
    </ligand>
</feature>
<feature type="active site" description="For OMPdecase activity" evidence="10">
    <location>
        <position position="60"/>
    </location>
</feature>
<dbReference type="InterPro" id="IPR013785">
    <property type="entry name" value="Aldolase_TIM"/>
</dbReference>
<feature type="active site" description="For OMPdecase activity" evidence="10">
    <location>
        <position position="63"/>
    </location>
</feature>
<evidence type="ECO:0000313" key="15">
    <source>
        <dbReference type="Proteomes" id="UP000054785"/>
    </source>
</evidence>
<dbReference type="GO" id="GO:0044205">
    <property type="term" value="P:'de novo' UMP biosynthetic process"/>
    <property type="evidence" value="ECO:0007669"/>
    <property type="project" value="UniProtKB-UniRule"/>
</dbReference>
<feature type="binding site" evidence="9 11">
    <location>
        <position position="31"/>
    </location>
    <ligand>
        <name>substrate</name>
    </ligand>
</feature>
<dbReference type="PATRIC" id="fig|45065.4.peg.2261"/>
<dbReference type="NCBIfam" id="TIGR01740">
    <property type="entry name" value="pyrF"/>
    <property type="match status" value="1"/>
</dbReference>
<dbReference type="InterPro" id="IPR018089">
    <property type="entry name" value="OMPdecase_AS"/>
</dbReference>
<dbReference type="GO" id="GO:0006207">
    <property type="term" value="P:'de novo' pyrimidine nucleobase biosynthetic process"/>
    <property type="evidence" value="ECO:0007669"/>
    <property type="project" value="InterPro"/>
</dbReference>
<feature type="binding site" evidence="9 11">
    <location>
        <position position="177"/>
    </location>
    <ligand>
        <name>substrate</name>
    </ligand>
</feature>
<accession>A0A0W0TNK2</accession>
<dbReference type="STRING" id="45065.Lgee_2083"/>
<dbReference type="GO" id="GO:0005829">
    <property type="term" value="C:cytosol"/>
    <property type="evidence" value="ECO:0007669"/>
    <property type="project" value="TreeGrafter"/>
</dbReference>
<dbReference type="InterPro" id="IPR001754">
    <property type="entry name" value="OMPdeCOase_dom"/>
</dbReference>
<keyword evidence="4 9" id="KW-0210">Decarboxylase</keyword>
<dbReference type="GO" id="GO:0004590">
    <property type="term" value="F:orotidine-5'-phosphate decarboxylase activity"/>
    <property type="evidence" value="ECO:0007669"/>
    <property type="project" value="UniProtKB-UniRule"/>
</dbReference>
<comment type="catalytic activity">
    <reaction evidence="7 9 12">
        <text>orotidine 5'-phosphate + H(+) = UMP + CO2</text>
        <dbReference type="Rhea" id="RHEA:11596"/>
        <dbReference type="ChEBI" id="CHEBI:15378"/>
        <dbReference type="ChEBI" id="CHEBI:16526"/>
        <dbReference type="ChEBI" id="CHEBI:57538"/>
        <dbReference type="ChEBI" id="CHEBI:57865"/>
        <dbReference type="EC" id="4.1.1.23"/>
    </reaction>
</comment>
<dbReference type="InterPro" id="IPR014732">
    <property type="entry name" value="OMPdecase"/>
</dbReference>
<evidence type="ECO:0000256" key="2">
    <source>
        <dbReference type="ARBA" id="ARBA00004861"/>
    </source>
</evidence>
<evidence type="ECO:0000256" key="6">
    <source>
        <dbReference type="ARBA" id="ARBA00023239"/>
    </source>
</evidence>
<evidence type="ECO:0000256" key="7">
    <source>
        <dbReference type="ARBA" id="ARBA00049157"/>
    </source>
</evidence>
<feature type="active site" description="For OMPdecase activity" evidence="10">
    <location>
        <position position="58"/>
    </location>
</feature>
<evidence type="ECO:0000256" key="8">
    <source>
        <dbReference type="ARBA" id="ARBA00061012"/>
    </source>
</evidence>
<dbReference type="EMBL" id="LNYC01000073">
    <property type="protein sequence ID" value="KTC97112.1"/>
    <property type="molecule type" value="Genomic_DNA"/>
</dbReference>
<feature type="active site" description="Proton donor" evidence="9">
    <location>
        <position position="60"/>
    </location>
</feature>
<evidence type="ECO:0000256" key="5">
    <source>
        <dbReference type="ARBA" id="ARBA00022975"/>
    </source>
</evidence>
<evidence type="ECO:0000256" key="1">
    <source>
        <dbReference type="ARBA" id="ARBA00002356"/>
    </source>
</evidence>
<dbReference type="InterPro" id="IPR047596">
    <property type="entry name" value="OMPdecase_bac"/>
</dbReference>
<feature type="binding site" evidence="9">
    <location>
        <begin position="58"/>
        <end position="67"/>
    </location>
    <ligand>
        <name>substrate</name>
    </ligand>
</feature>
<dbReference type="CDD" id="cd04725">
    <property type="entry name" value="OMP_decarboxylase_like"/>
    <property type="match status" value="1"/>
</dbReference>
<dbReference type="NCBIfam" id="NF001273">
    <property type="entry name" value="PRK00230.1"/>
    <property type="match status" value="1"/>
</dbReference>
<dbReference type="PANTHER" id="PTHR32119">
    <property type="entry name" value="OROTIDINE 5'-PHOSPHATE DECARBOXYLASE"/>
    <property type="match status" value="1"/>
</dbReference>
<dbReference type="UniPathway" id="UPA00070">
    <property type="reaction ID" value="UER00120"/>
</dbReference>
<dbReference type="SMART" id="SM00934">
    <property type="entry name" value="OMPdecase"/>
    <property type="match status" value="1"/>
</dbReference>
<dbReference type="Gene3D" id="3.20.20.70">
    <property type="entry name" value="Aldolase class I"/>
    <property type="match status" value="1"/>
</dbReference>
<evidence type="ECO:0000256" key="3">
    <source>
        <dbReference type="ARBA" id="ARBA00011738"/>
    </source>
</evidence>
<proteinExistence type="inferred from homology"/>
<gene>
    <name evidence="9 14" type="primary">pyrF</name>
    <name evidence="14" type="ORF">Lgee_2083</name>
</gene>
<name>A0A0W0TNK2_9GAMM</name>